<proteinExistence type="predicted"/>
<keyword evidence="4" id="KW-1185">Reference proteome</keyword>
<evidence type="ECO:0000256" key="2">
    <source>
        <dbReference type="SAM" id="Phobius"/>
    </source>
</evidence>
<feature type="region of interest" description="Disordered" evidence="1">
    <location>
        <begin position="1"/>
        <end position="53"/>
    </location>
</feature>
<evidence type="ECO:0000256" key="1">
    <source>
        <dbReference type="SAM" id="MobiDB-lite"/>
    </source>
</evidence>
<feature type="transmembrane region" description="Helical" evidence="2">
    <location>
        <begin position="85"/>
        <end position="104"/>
    </location>
</feature>
<feature type="transmembrane region" description="Helical" evidence="2">
    <location>
        <begin position="263"/>
        <end position="287"/>
    </location>
</feature>
<evidence type="ECO:0000313" key="3">
    <source>
        <dbReference type="EMBL" id="GFE37114.1"/>
    </source>
</evidence>
<name>A0A640UP18_9ACTN</name>
<dbReference type="AlphaFoldDB" id="A0A640UP18"/>
<feature type="transmembrane region" description="Helical" evidence="2">
    <location>
        <begin position="179"/>
        <end position="196"/>
    </location>
</feature>
<reference evidence="3 4" key="1">
    <citation type="submission" date="2019-12" db="EMBL/GenBank/DDBJ databases">
        <title>Whole genome shotgun sequence of Streptomyces tubercidicus NBRC 13090.</title>
        <authorList>
            <person name="Ichikawa N."/>
            <person name="Kimura A."/>
            <person name="Kitahashi Y."/>
            <person name="Komaki H."/>
            <person name="Tamura T."/>
        </authorList>
    </citation>
    <scope>NUCLEOTIDE SEQUENCE [LARGE SCALE GENOMIC DNA]</scope>
    <source>
        <strain evidence="3 4">NBRC 13090</strain>
    </source>
</reference>
<dbReference type="Pfam" id="PF03988">
    <property type="entry name" value="DUF347"/>
    <property type="match status" value="4"/>
</dbReference>
<accession>A0A640UP18</accession>
<comment type="caution">
    <text evidence="3">The sequence shown here is derived from an EMBL/GenBank/DDBJ whole genome shotgun (WGS) entry which is preliminary data.</text>
</comment>
<feature type="transmembrane region" description="Helical" evidence="2">
    <location>
        <begin position="144"/>
        <end position="167"/>
    </location>
</feature>
<feature type="transmembrane region" description="Helical" evidence="2">
    <location>
        <begin position="116"/>
        <end position="138"/>
    </location>
</feature>
<evidence type="ECO:0000313" key="4">
    <source>
        <dbReference type="Proteomes" id="UP000431826"/>
    </source>
</evidence>
<gene>
    <name evidence="3" type="ORF">Stube_17870</name>
</gene>
<keyword evidence="2" id="KW-1133">Transmembrane helix</keyword>
<dbReference type="Proteomes" id="UP000431826">
    <property type="component" value="Unassembled WGS sequence"/>
</dbReference>
<feature type="transmembrane region" description="Helical" evidence="2">
    <location>
        <begin position="202"/>
        <end position="220"/>
    </location>
</feature>
<protein>
    <submittedName>
        <fullName evidence="3">Membrane protein</fullName>
    </submittedName>
</protein>
<organism evidence="3 4">
    <name type="scientific">Streptomyces tubercidicus</name>
    <dbReference type="NCBI Taxonomy" id="47759"/>
    <lineage>
        <taxon>Bacteria</taxon>
        <taxon>Bacillati</taxon>
        <taxon>Actinomycetota</taxon>
        <taxon>Actinomycetes</taxon>
        <taxon>Kitasatosporales</taxon>
        <taxon>Streptomycetaceae</taxon>
        <taxon>Streptomyces</taxon>
    </lineage>
</organism>
<keyword evidence="2" id="KW-0472">Membrane</keyword>
<keyword evidence="2" id="KW-0812">Transmembrane</keyword>
<dbReference type="InterPro" id="IPR007136">
    <property type="entry name" value="DUF347"/>
</dbReference>
<dbReference type="EMBL" id="BLIR01000001">
    <property type="protein sequence ID" value="GFE37114.1"/>
    <property type="molecule type" value="Genomic_DNA"/>
</dbReference>
<sequence>MPGIEQVADTAHRAGRADMTMAQPNSEAPARPVGVGEGRSGTPVPNAGHGPGWSKVPQVTAVFWGVKVLTTGMGETASDYLGRTLGPIPAGSLGLAGLVALLILQFRTTRYRPWIYWSAIVMVSVFGTMAADVVHVIAGVPYTVSVLAFSAGLAAILTAWYVSEGTLSIHSIRTRRREAFYWATVLATFALGTAVGDLTAGTLRWGYLPSGILFAALIAVPALSGRFLGLNAVAAFWWAYVLTRPLGASFADWMGVSTSRGGLGWGTGPVTLALIVPIVLLVAYLAISHKDTPAERQATGTAS</sequence>